<name>A0AAJ0FVL8_9HYPO</name>
<dbReference type="EMBL" id="JASWJB010000044">
    <property type="protein sequence ID" value="KAK2606197.1"/>
    <property type="molecule type" value="Genomic_DNA"/>
</dbReference>
<reference evidence="1" key="1">
    <citation type="submission" date="2023-06" db="EMBL/GenBank/DDBJ databases">
        <title>Conoideocrella luteorostrata (Hypocreales: Clavicipitaceae), a potential biocontrol fungus for elongate hemlock scale in United States Christmas tree production areas.</title>
        <authorList>
            <person name="Barrett H."/>
            <person name="Lovett B."/>
            <person name="Macias A.M."/>
            <person name="Stajich J.E."/>
            <person name="Kasson M.T."/>
        </authorList>
    </citation>
    <scope>NUCLEOTIDE SEQUENCE</scope>
    <source>
        <strain evidence="1">ARSEF 14590</strain>
    </source>
</reference>
<keyword evidence="2" id="KW-1185">Reference proteome</keyword>
<comment type="caution">
    <text evidence="1">The sequence shown here is derived from an EMBL/GenBank/DDBJ whole genome shotgun (WGS) entry which is preliminary data.</text>
</comment>
<evidence type="ECO:0000313" key="1">
    <source>
        <dbReference type="EMBL" id="KAK2606197.1"/>
    </source>
</evidence>
<accession>A0AAJ0FVL8</accession>
<organism evidence="1 2">
    <name type="scientific">Conoideocrella luteorostrata</name>
    <dbReference type="NCBI Taxonomy" id="1105319"/>
    <lineage>
        <taxon>Eukaryota</taxon>
        <taxon>Fungi</taxon>
        <taxon>Dikarya</taxon>
        <taxon>Ascomycota</taxon>
        <taxon>Pezizomycotina</taxon>
        <taxon>Sordariomycetes</taxon>
        <taxon>Hypocreomycetidae</taxon>
        <taxon>Hypocreales</taxon>
        <taxon>Clavicipitaceae</taxon>
        <taxon>Conoideocrella</taxon>
    </lineage>
</organism>
<protein>
    <submittedName>
        <fullName evidence="1">Uncharacterized protein</fullName>
    </submittedName>
</protein>
<proteinExistence type="predicted"/>
<dbReference type="AlphaFoldDB" id="A0AAJ0FVL8"/>
<dbReference type="Proteomes" id="UP001251528">
    <property type="component" value="Unassembled WGS sequence"/>
</dbReference>
<sequence length="277" mass="31579">MTNRGLEMRAKLWRHKSDLTLFLICLGCGVKNRGDVVIQIRHTYDTYVRTNIDEICYMDTINHHDWEEEGPSAPILVQANDFLDSPTGGSVFFIEKPCQVRIGAKYFMQFDSSTALGELQMLNADPRSNLFQGFKEHEISAEPNQTIFVNIDLLNDGLQSKLDVIINLTANGFPSVGIMGRGSGEWERLGDPLGQASQTYKMLADYLHFKMRSEPTYERLAMDETSSRIVGVTLCPKPSHGRMPNVPVEMAHLREYWIRIKIQENNCRRNEDFVGIM</sequence>
<gene>
    <name evidence="1" type="ORF">QQS21_003368</name>
</gene>
<evidence type="ECO:0000313" key="2">
    <source>
        <dbReference type="Proteomes" id="UP001251528"/>
    </source>
</evidence>